<dbReference type="Proteomes" id="UP000020529">
    <property type="component" value="Unassembled WGS sequence"/>
</dbReference>
<comment type="caution">
    <text evidence="1">The sequence shown here is derived from an EMBL/GenBank/DDBJ whole genome shotgun (WGS) entry which is preliminary data.</text>
</comment>
<protein>
    <submittedName>
        <fullName evidence="1">Uncharacterized protein</fullName>
    </submittedName>
</protein>
<organism evidence="1 2">
    <name type="scientific">Bacteroides fragilis str. 3988T(B)14</name>
    <dbReference type="NCBI Taxonomy" id="1339315"/>
    <lineage>
        <taxon>Bacteria</taxon>
        <taxon>Pseudomonadati</taxon>
        <taxon>Bacteroidota</taxon>
        <taxon>Bacteroidia</taxon>
        <taxon>Bacteroidales</taxon>
        <taxon>Bacteroidaceae</taxon>
        <taxon>Bacteroides</taxon>
    </lineage>
</organism>
<reference evidence="1 2" key="1">
    <citation type="submission" date="2014-02" db="EMBL/GenBank/DDBJ databases">
        <authorList>
            <person name="Sears C."/>
            <person name="Carroll K."/>
            <person name="Sack B.R."/>
            <person name="Qadri F."/>
            <person name="Myers L.L."/>
            <person name="Chung G.-T."/>
            <person name="Escheverria P."/>
            <person name="Fraser C.M."/>
            <person name="Sadzewicz L."/>
            <person name="Shefchek K.A."/>
            <person name="Tallon L."/>
            <person name="Das S.P."/>
            <person name="Daugherty S."/>
            <person name="Mongodin E.F."/>
        </authorList>
    </citation>
    <scope>NUCLEOTIDE SEQUENCE [LARGE SCALE GENOMIC DNA]</scope>
    <source>
        <strain evidence="2">3988T(B)14</strain>
    </source>
</reference>
<accession>A0A015T1I0</accession>
<dbReference type="EMBL" id="JGCY01000169">
    <property type="protein sequence ID" value="EXY76372.1"/>
    <property type="molecule type" value="Genomic_DNA"/>
</dbReference>
<evidence type="ECO:0000313" key="1">
    <source>
        <dbReference type="EMBL" id="EXY76372.1"/>
    </source>
</evidence>
<dbReference type="AlphaFoldDB" id="A0A015T1I0"/>
<feature type="non-terminal residue" evidence="1">
    <location>
        <position position="180"/>
    </location>
</feature>
<gene>
    <name evidence="1" type="ORF">M124_4748</name>
</gene>
<proteinExistence type="predicted"/>
<dbReference type="RefSeq" id="WP_032587376.1">
    <property type="nucleotide sequence ID" value="NZ_JGCY01000169.1"/>
</dbReference>
<sequence>MDQLILCKENKFNCIAKSGYWYYGDTKQSIREFISEFAIQQNGRIYFNDLLEVVNKEYNYPDYTIRTYATAVCSVSKSDSNLLIHNDFKNRYPEIETVTRQKDLGNRIYNIAIDYLKKCRQYRTSYRKLLQEVKDTLIVEDYELSDDSLYHYVEKLVRMGIVNREGHDILLDMIEVAKYD</sequence>
<evidence type="ECO:0000313" key="2">
    <source>
        <dbReference type="Proteomes" id="UP000020529"/>
    </source>
</evidence>
<name>A0A015T1I0_BACFG</name>